<gene>
    <name evidence="1" type="ORF">MES5069_680036</name>
</gene>
<reference evidence="1 2" key="1">
    <citation type="submission" date="2022-03" db="EMBL/GenBank/DDBJ databases">
        <authorList>
            <person name="Brunel B."/>
        </authorList>
    </citation>
    <scope>NUCLEOTIDE SEQUENCE [LARGE SCALE GENOMIC DNA]</scope>
    <source>
        <strain evidence="1">STM5069sample</strain>
    </source>
</reference>
<protein>
    <submittedName>
        <fullName evidence="1">Uncharacterized protein</fullName>
    </submittedName>
</protein>
<proteinExistence type="predicted"/>
<sequence>MRRISDVEPEILFVWKPTWPKVSTLMPEADPTGEFQRQSIVAERLRAQAVEAPDQIESLVPVVVEFLKSNGLAHQLPELALSLEAHGLSEMARIVRRHIGPGRNTVKLTT</sequence>
<accession>A0ABM9EG37</accession>
<dbReference type="EMBL" id="CAKXZT010000166">
    <property type="protein sequence ID" value="CAH2408326.1"/>
    <property type="molecule type" value="Genomic_DNA"/>
</dbReference>
<name>A0ABM9EG37_9HYPH</name>
<dbReference type="Proteomes" id="UP001153050">
    <property type="component" value="Unassembled WGS sequence"/>
</dbReference>
<keyword evidence="2" id="KW-1185">Reference proteome</keyword>
<organism evidence="1 2">
    <name type="scientific">Mesorhizobium escarrei</name>
    <dbReference type="NCBI Taxonomy" id="666018"/>
    <lineage>
        <taxon>Bacteria</taxon>
        <taxon>Pseudomonadati</taxon>
        <taxon>Pseudomonadota</taxon>
        <taxon>Alphaproteobacteria</taxon>
        <taxon>Hyphomicrobiales</taxon>
        <taxon>Phyllobacteriaceae</taxon>
        <taxon>Mesorhizobium</taxon>
    </lineage>
</organism>
<dbReference type="RefSeq" id="WP_254021603.1">
    <property type="nucleotide sequence ID" value="NZ_CAKXZT010000166.1"/>
</dbReference>
<evidence type="ECO:0000313" key="2">
    <source>
        <dbReference type="Proteomes" id="UP001153050"/>
    </source>
</evidence>
<evidence type="ECO:0000313" key="1">
    <source>
        <dbReference type="EMBL" id="CAH2408326.1"/>
    </source>
</evidence>
<comment type="caution">
    <text evidence="1">The sequence shown here is derived from an EMBL/GenBank/DDBJ whole genome shotgun (WGS) entry which is preliminary data.</text>
</comment>